<dbReference type="Gene3D" id="3.60.10.10">
    <property type="entry name" value="Endonuclease/exonuclease/phosphatase"/>
    <property type="match status" value="1"/>
</dbReference>
<sequence length="1057" mass="119068">MGEENSVILSFNTIPSYMDEESDIDDDPEDDAPIVLLSKAKKRRIQDPWMNVIIIKAFHPKPLGYNYVFFRVQAQWKPNGHRNNQCPQLNTTSESPKEVANIVPQSTQAPSSTTPIAKAVTSSATLNPILQTPTTNQSFDEDNYGPWLLVEHRKTKRKPFLKASAPKKMPINPKSRDTRDSAVPTHSTGSKTQRATNSSLSNHLNGNVSSALNVAQPLKQGQKIYKAKASTEDSSELEPKTQQWVSKAPSKAQSPFEVITIQELKTSLKIASKPNPGPDTQRPFSHCLDHIAGSLKSGQPTLTTPILCTSTSTIGIDSQILFPQNFTSPLFNHGFVPDPAPRLENPNVSSKRPDDYIEVNLLEIAHLIPPTEENPDPKELCQIGNLKSTGDVTMLDEEWSLIKPLLLTNYAYQHHLKVVQLQGKMECIHLILKALLSLEMRIERDFQVLFLPYHFPLARYLSWTFQSLLPVFNPLRAQIALGLSNNLDWTMKIMSWNCCGALKAGFRKSVMDLKRIHNPAMLLILETKIFGQNAREVADSLGIPKSCIVNSDGLVGGLWLSWDDSRLIVDILSTSNQAIHAVIQVSPWMIIGNFNDVVYQSEKFGGNEISQTHVRAYLDCMKNCNMVDLGFIGNRFTWVNMRFTNQLIRERLDRAWANLDWKLNFPEASLFHLPHTHSDHCPILLDLNPLCPRLGCHPPKLEKFWIEHPDFQDIIHQVWVDNNLNTTKCLELTMNRVKAWSQATCGNIFKKKKKPLSRIEGRTALAKSVLATISNYYMQACLLPASIHKEIDKISCNFIWGSEVKQRKIHLVNWNIVSSPKHLGGLGLKSARETNLVAMCKLNWRLHQEKDKIWSDMFRRKYNIHDYHTRPTSTGSPIWKAITKGYDLFSLGLKWVPHIGTNISFWTDCWVIETSLASIVYGAHYPDFKAITVSGFFSVGNHAPDLIAYSLPDNIFNRLKAIPLSIFNSREDSFAWKGTTKAKGNPGISAAGGIFRDCQGNWKLGYARKIGWSNSLAAELSAIRDGLQLAIMHRELIQQIPKAELKHIVRGSNMAAN</sequence>
<dbReference type="SUPFAM" id="SSF56219">
    <property type="entry name" value="DNase I-like"/>
    <property type="match status" value="1"/>
</dbReference>
<comment type="caution">
    <text evidence="3">The sequence shown here is derived from an EMBL/GenBank/DDBJ whole genome shotgun (WGS) entry which is preliminary data.</text>
</comment>
<keyword evidence="4" id="KW-1185">Reference proteome</keyword>
<evidence type="ECO:0000259" key="2">
    <source>
        <dbReference type="Pfam" id="PF13456"/>
    </source>
</evidence>
<dbReference type="EMBL" id="BPVZ01000038">
    <property type="protein sequence ID" value="GKV13223.1"/>
    <property type="molecule type" value="Genomic_DNA"/>
</dbReference>
<feature type="compositionally biased region" description="Polar residues" evidence="1">
    <location>
        <begin position="184"/>
        <end position="206"/>
    </location>
</feature>
<protein>
    <recommendedName>
        <fullName evidence="2">RNase H type-1 domain-containing protein</fullName>
    </recommendedName>
</protein>
<dbReference type="GO" id="GO:0003676">
    <property type="term" value="F:nucleic acid binding"/>
    <property type="evidence" value="ECO:0007669"/>
    <property type="project" value="InterPro"/>
</dbReference>
<dbReference type="CDD" id="cd06222">
    <property type="entry name" value="RNase_H_like"/>
    <property type="match status" value="1"/>
</dbReference>
<dbReference type="InterPro" id="IPR036691">
    <property type="entry name" value="Endo/exonu/phosph_ase_sf"/>
</dbReference>
<dbReference type="PANTHER" id="PTHR33710:SF77">
    <property type="entry name" value="DNASE I-LIKE SUPERFAMILY PROTEIN"/>
    <property type="match status" value="1"/>
</dbReference>
<reference evidence="3 4" key="1">
    <citation type="journal article" date="2021" name="Commun. Biol.">
        <title>The genome of Shorea leprosula (Dipterocarpaceae) highlights the ecological relevance of drought in aseasonal tropical rainforests.</title>
        <authorList>
            <person name="Ng K.K.S."/>
            <person name="Kobayashi M.J."/>
            <person name="Fawcett J.A."/>
            <person name="Hatakeyama M."/>
            <person name="Paape T."/>
            <person name="Ng C.H."/>
            <person name="Ang C.C."/>
            <person name="Tnah L.H."/>
            <person name="Lee C.T."/>
            <person name="Nishiyama T."/>
            <person name="Sese J."/>
            <person name="O'Brien M.J."/>
            <person name="Copetti D."/>
            <person name="Mohd Noor M.I."/>
            <person name="Ong R.C."/>
            <person name="Putra M."/>
            <person name="Sireger I.Z."/>
            <person name="Indrioko S."/>
            <person name="Kosugi Y."/>
            <person name="Izuno A."/>
            <person name="Isagi Y."/>
            <person name="Lee S.L."/>
            <person name="Shimizu K.K."/>
        </authorList>
    </citation>
    <scope>NUCLEOTIDE SEQUENCE [LARGE SCALE GENOMIC DNA]</scope>
    <source>
        <strain evidence="3">214</strain>
    </source>
</reference>
<evidence type="ECO:0000256" key="1">
    <source>
        <dbReference type="SAM" id="MobiDB-lite"/>
    </source>
</evidence>
<dbReference type="Pfam" id="PF13456">
    <property type="entry name" value="RVT_3"/>
    <property type="match status" value="1"/>
</dbReference>
<evidence type="ECO:0000313" key="3">
    <source>
        <dbReference type="EMBL" id="GKV13223.1"/>
    </source>
</evidence>
<dbReference type="GO" id="GO:0004523">
    <property type="term" value="F:RNA-DNA hybrid ribonuclease activity"/>
    <property type="evidence" value="ECO:0007669"/>
    <property type="project" value="InterPro"/>
</dbReference>
<dbReference type="Proteomes" id="UP001054252">
    <property type="component" value="Unassembled WGS sequence"/>
</dbReference>
<name>A0AAV5JF31_9ROSI</name>
<feature type="region of interest" description="Disordered" evidence="1">
    <location>
        <begin position="229"/>
        <end position="249"/>
    </location>
</feature>
<dbReference type="InterPro" id="IPR044730">
    <property type="entry name" value="RNase_H-like_dom_plant"/>
</dbReference>
<organism evidence="3 4">
    <name type="scientific">Rubroshorea leprosula</name>
    <dbReference type="NCBI Taxonomy" id="152421"/>
    <lineage>
        <taxon>Eukaryota</taxon>
        <taxon>Viridiplantae</taxon>
        <taxon>Streptophyta</taxon>
        <taxon>Embryophyta</taxon>
        <taxon>Tracheophyta</taxon>
        <taxon>Spermatophyta</taxon>
        <taxon>Magnoliopsida</taxon>
        <taxon>eudicotyledons</taxon>
        <taxon>Gunneridae</taxon>
        <taxon>Pentapetalae</taxon>
        <taxon>rosids</taxon>
        <taxon>malvids</taxon>
        <taxon>Malvales</taxon>
        <taxon>Dipterocarpaceae</taxon>
        <taxon>Rubroshorea</taxon>
    </lineage>
</organism>
<dbReference type="AlphaFoldDB" id="A0AAV5JF31"/>
<proteinExistence type="predicted"/>
<evidence type="ECO:0000313" key="4">
    <source>
        <dbReference type="Proteomes" id="UP001054252"/>
    </source>
</evidence>
<feature type="domain" description="RNase H type-1" evidence="2">
    <location>
        <begin position="983"/>
        <end position="1033"/>
    </location>
</feature>
<gene>
    <name evidence="3" type="ORF">SLEP1_g24268</name>
</gene>
<dbReference type="PANTHER" id="PTHR33710">
    <property type="entry name" value="BNAC02G09200D PROTEIN"/>
    <property type="match status" value="1"/>
</dbReference>
<dbReference type="InterPro" id="IPR002156">
    <property type="entry name" value="RNaseH_domain"/>
</dbReference>
<accession>A0AAV5JF31</accession>
<feature type="region of interest" description="Disordered" evidence="1">
    <location>
        <begin position="158"/>
        <end position="206"/>
    </location>
</feature>